<gene>
    <name evidence="1" type="ORF">SDC9_177218</name>
</gene>
<dbReference type="EMBL" id="VSSQ01080613">
    <property type="protein sequence ID" value="MPN29765.1"/>
    <property type="molecule type" value="Genomic_DNA"/>
</dbReference>
<dbReference type="AlphaFoldDB" id="A0A645GSP7"/>
<proteinExistence type="predicted"/>
<reference evidence="1" key="1">
    <citation type="submission" date="2019-08" db="EMBL/GenBank/DDBJ databases">
        <authorList>
            <person name="Kucharzyk K."/>
            <person name="Murdoch R.W."/>
            <person name="Higgins S."/>
            <person name="Loffler F."/>
        </authorList>
    </citation>
    <scope>NUCLEOTIDE SEQUENCE</scope>
</reference>
<protein>
    <submittedName>
        <fullName evidence="1">Uncharacterized protein</fullName>
    </submittedName>
</protein>
<accession>A0A645GSP7</accession>
<sequence>MFQLQRFDVGPDFFSQHQGFFQTHPGSNEDEFLTSVSSRKIFALSSALVNNLGYFLQAIVPG</sequence>
<comment type="caution">
    <text evidence="1">The sequence shown here is derived from an EMBL/GenBank/DDBJ whole genome shotgun (WGS) entry which is preliminary data.</text>
</comment>
<organism evidence="1">
    <name type="scientific">bioreactor metagenome</name>
    <dbReference type="NCBI Taxonomy" id="1076179"/>
    <lineage>
        <taxon>unclassified sequences</taxon>
        <taxon>metagenomes</taxon>
        <taxon>ecological metagenomes</taxon>
    </lineage>
</organism>
<evidence type="ECO:0000313" key="1">
    <source>
        <dbReference type="EMBL" id="MPN29765.1"/>
    </source>
</evidence>
<name>A0A645GSP7_9ZZZZ</name>